<dbReference type="Pfam" id="PF09365">
    <property type="entry name" value="DUF2461"/>
    <property type="match status" value="1"/>
</dbReference>
<dbReference type="EMBL" id="FPIY01000001">
    <property type="protein sequence ID" value="SFW21802.1"/>
    <property type="molecule type" value="Genomic_DNA"/>
</dbReference>
<dbReference type="STRING" id="76595.SAMN05660313_00580"/>
<reference evidence="2" key="1">
    <citation type="submission" date="2016-11" db="EMBL/GenBank/DDBJ databases">
        <authorList>
            <person name="Varghese N."/>
            <person name="Submissions S."/>
        </authorList>
    </citation>
    <scope>NUCLEOTIDE SEQUENCE [LARGE SCALE GENOMIC DNA]</scope>
    <source>
        <strain evidence="2">DSM 24786</strain>
    </source>
</reference>
<dbReference type="InterPro" id="IPR015996">
    <property type="entry name" value="UCP028451"/>
</dbReference>
<gene>
    <name evidence="1" type="ORF">SAMN05660313_00580</name>
</gene>
<dbReference type="PIRSF" id="PIRSF028451">
    <property type="entry name" value="UCP028451"/>
    <property type="match status" value="1"/>
</dbReference>
<dbReference type="AlphaFoldDB" id="A0A1K1MF82"/>
<dbReference type="OrthoDB" id="9794241at2"/>
<organism evidence="1 2">
    <name type="scientific">Cellulophaga fucicola</name>
    <dbReference type="NCBI Taxonomy" id="76595"/>
    <lineage>
        <taxon>Bacteria</taxon>
        <taxon>Pseudomonadati</taxon>
        <taxon>Bacteroidota</taxon>
        <taxon>Flavobacteriia</taxon>
        <taxon>Flavobacteriales</taxon>
        <taxon>Flavobacteriaceae</taxon>
        <taxon>Cellulophaga</taxon>
    </lineage>
</organism>
<dbReference type="RefSeq" id="WP_072302249.1">
    <property type="nucleotide sequence ID" value="NZ_FPIY01000001.1"/>
</dbReference>
<name>A0A1K1MF82_9FLAO</name>
<dbReference type="PANTHER" id="PTHR36452">
    <property type="entry name" value="CHROMOSOME 12, WHOLE GENOME SHOTGUN SEQUENCE"/>
    <property type="match status" value="1"/>
</dbReference>
<proteinExistence type="predicted"/>
<dbReference type="InterPro" id="IPR012808">
    <property type="entry name" value="CHP02453"/>
</dbReference>
<accession>A0A1K1MF82</accession>
<sequence>MKNEVISKNTFDFLNKLKENNTREWFLEHKDEFKVEEKSFKDFILALLEELNLYDDIEKSKVFRIYRDVRFSKNKTPYKTHLSGSFTRAGARLRGGYYVHIESGSSFIAIGFWDPNKEDLFRIRKELELDASEFREAISNKEFKAIWGELEGDELKRAPKGFDVEHKDIDLIRKKQYIFTRKFTDKEVLSPNFLSTVNKSFATVRPFFDLMSDVLTTNLNGESTLD</sequence>
<dbReference type="PANTHER" id="PTHR36452:SF1">
    <property type="entry name" value="DUF2461 DOMAIN-CONTAINING PROTEIN"/>
    <property type="match status" value="1"/>
</dbReference>
<protein>
    <submittedName>
        <fullName evidence="1">TIGR02453 family protein</fullName>
    </submittedName>
</protein>
<evidence type="ECO:0000313" key="1">
    <source>
        <dbReference type="EMBL" id="SFW21802.1"/>
    </source>
</evidence>
<dbReference type="NCBIfam" id="TIGR02453">
    <property type="entry name" value="TIGR02453 family protein"/>
    <property type="match status" value="1"/>
</dbReference>
<keyword evidence="2" id="KW-1185">Reference proteome</keyword>
<dbReference type="Proteomes" id="UP000183257">
    <property type="component" value="Unassembled WGS sequence"/>
</dbReference>
<evidence type="ECO:0000313" key="2">
    <source>
        <dbReference type="Proteomes" id="UP000183257"/>
    </source>
</evidence>